<organism evidence="1 2">
    <name type="scientific">Ferrovibrio terrae</name>
    <dbReference type="NCBI Taxonomy" id="2594003"/>
    <lineage>
        <taxon>Bacteria</taxon>
        <taxon>Pseudomonadati</taxon>
        <taxon>Pseudomonadota</taxon>
        <taxon>Alphaproteobacteria</taxon>
        <taxon>Rhodospirillales</taxon>
        <taxon>Rhodospirillaceae</taxon>
        <taxon>Ferrovibrio</taxon>
    </lineage>
</organism>
<gene>
    <name evidence="1" type="ORF">FNB15_04005</name>
</gene>
<dbReference type="KEGG" id="fer:FNB15_04005"/>
<proteinExistence type="predicted"/>
<dbReference type="OrthoDB" id="793003at2"/>
<keyword evidence="2" id="KW-1185">Reference proteome</keyword>
<evidence type="ECO:0000313" key="1">
    <source>
        <dbReference type="EMBL" id="QDO96486.1"/>
    </source>
</evidence>
<sequence>MLAVIAVPDFAEDDAVWIDTIRRAHDPQYESVPAHVTLVFPFESADPDWFAGHVAAVAAVTAPINVALDRLARIDNPHQPKYRFLNVLLADAASAQPLTALYHALGGKGGYEPHVTLTRFGAVFSAKALERQLGELGRPVQGRIAALEILEISHGAIRRGAARPLAGRT</sequence>
<dbReference type="Proteomes" id="UP000317496">
    <property type="component" value="Chromosome"/>
</dbReference>
<name>A0A516GY84_9PROT</name>
<dbReference type="GO" id="GO:0016874">
    <property type="term" value="F:ligase activity"/>
    <property type="evidence" value="ECO:0007669"/>
    <property type="project" value="UniProtKB-KW"/>
</dbReference>
<protein>
    <submittedName>
        <fullName evidence="1">2'-5' RNA ligase family protein</fullName>
    </submittedName>
</protein>
<dbReference type="AlphaFoldDB" id="A0A516GY84"/>
<reference evidence="1 2" key="1">
    <citation type="submission" date="2019-07" db="EMBL/GenBank/DDBJ databases">
        <title>Genome sequencing for Ferrovibrio sp. K5.</title>
        <authorList>
            <person name="Park S.-J."/>
        </authorList>
    </citation>
    <scope>NUCLEOTIDE SEQUENCE [LARGE SCALE GENOMIC DNA]</scope>
    <source>
        <strain evidence="1 2">K5</strain>
    </source>
</reference>
<evidence type="ECO:0000313" key="2">
    <source>
        <dbReference type="Proteomes" id="UP000317496"/>
    </source>
</evidence>
<dbReference type="SUPFAM" id="SSF55144">
    <property type="entry name" value="LigT-like"/>
    <property type="match status" value="1"/>
</dbReference>
<dbReference type="EMBL" id="CP041636">
    <property type="protein sequence ID" value="QDO96486.1"/>
    <property type="molecule type" value="Genomic_DNA"/>
</dbReference>
<dbReference type="Gene3D" id="3.90.1140.10">
    <property type="entry name" value="Cyclic phosphodiesterase"/>
    <property type="match status" value="1"/>
</dbReference>
<dbReference type="Pfam" id="PF13563">
    <property type="entry name" value="2_5_RNA_ligase2"/>
    <property type="match status" value="1"/>
</dbReference>
<dbReference type="RefSeq" id="WP_144067467.1">
    <property type="nucleotide sequence ID" value="NZ_CP041636.1"/>
</dbReference>
<dbReference type="InterPro" id="IPR009097">
    <property type="entry name" value="Cyclic_Pdiesterase"/>
</dbReference>
<keyword evidence="1" id="KW-0436">Ligase</keyword>
<accession>A0A516GY84</accession>